<accession>A0A2T6K5W7</accession>
<evidence type="ECO:0000256" key="1">
    <source>
        <dbReference type="ARBA" id="ARBA00009437"/>
    </source>
</evidence>
<dbReference type="Gene3D" id="1.10.10.10">
    <property type="entry name" value="Winged helix-like DNA-binding domain superfamily/Winged helix DNA-binding domain"/>
    <property type="match status" value="1"/>
</dbReference>
<gene>
    <name evidence="6" type="ORF">C8N45_12218</name>
</gene>
<dbReference type="InterPro" id="IPR036390">
    <property type="entry name" value="WH_DNA-bd_sf"/>
</dbReference>
<comment type="similarity">
    <text evidence="1">Belongs to the LysR transcriptional regulatory family.</text>
</comment>
<dbReference type="PANTHER" id="PTHR30537:SF74">
    <property type="entry name" value="HTH-TYPE TRANSCRIPTIONAL REGULATOR TRPI"/>
    <property type="match status" value="1"/>
</dbReference>
<sequence length="299" mass="32999">MVWVMVRRLPSLNQLRAFEAAARHESIKLGAEELCVTPAAVGHQIKGLELELNTALFRRKTRKIELTQEGRALAERLKSALDTIENAVAQTRKSDLTGRLKITIAPFLGNRWLLPRLPDFHKRHPGIEIIPSLSFDYVDLGNSGFDAAVRYGAGDWDGMCSVLICNDVVSPVCAPQLIGGRRLPLSAQEILDLPLACGRRWREDWPAWATASGSRIANPENIIEYESRAFMFDAALSGQAVILADMRMTAADVAAGSLVRLSKITVDRPQGLHVVSEATPNANPRLQVFTSWLEQQARG</sequence>
<dbReference type="GO" id="GO:0043565">
    <property type="term" value="F:sequence-specific DNA binding"/>
    <property type="evidence" value="ECO:0007669"/>
    <property type="project" value="TreeGrafter"/>
</dbReference>
<keyword evidence="4" id="KW-0804">Transcription</keyword>
<reference evidence="6 7" key="1">
    <citation type="submission" date="2018-04" db="EMBL/GenBank/DDBJ databases">
        <title>Genomic Encyclopedia of Archaeal and Bacterial Type Strains, Phase II (KMG-II): from individual species to whole genera.</title>
        <authorList>
            <person name="Goeker M."/>
        </authorList>
    </citation>
    <scope>NUCLEOTIDE SEQUENCE [LARGE SCALE GENOMIC DNA]</scope>
    <source>
        <strain evidence="6 7">DSM 29955</strain>
    </source>
</reference>
<dbReference type="InterPro" id="IPR058163">
    <property type="entry name" value="LysR-type_TF_proteobact-type"/>
</dbReference>
<dbReference type="OrthoDB" id="9804958at2"/>
<dbReference type="GO" id="GO:0006351">
    <property type="term" value="P:DNA-templated transcription"/>
    <property type="evidence" value="ECO:0007669"/>
    <property type="project" value="TreeGrafter"/>
</dbReference>
<dbReference type="FunFam" id="1.10.10.10:FF:000038">
    <property type="entry name" value="Glycine cleavage system transcriptional activator"/>
    <property type="match status" value="1"/>
</dbReference>
<dbReference type="PANTHER" id="PTHR30537">
    <property type="entry name" value="HTH-TYPE TRANSCRIPTIONAL REGULATOR"/>
    <property type="match status" value="1"/>
</dbReference>
<comment type="caution">
    <text evidence="6">The sequence shown here is derived from an EMBL/GenBank/DDBJ whole genome shotgun (WGS) entry which is preliminary data.</text>
</comment>
<keyword evidence="7" id="KW-1185">Reference proteome</keyword>
<organism evidence="6 7">
    <name type="scientific">Yoonia sediminilitoris</name>
    <dbReference type="NCBI Taxonomy" id="1286148"/>
    <lineage>
        <taxon>Bacteria</taxon>
        <taxon>Pseudomonadati</taxon>
        <taxon>Pseudomonadota</taxon>
        <taxon>Alphaproteobacteria</taxon>
        <taxon>Rhodobacterales</taxon>
        <taxon>Paracoccaceae</taxon>
        <taxon>Yoonia</taxon>
    </lineage>
</organism>
<proteinExistence type="inferred from homology"/>
<dbReference type="InterPro" id="IPR036388">
    <property type="entry name" value="WH-like_DNA-bd_sf"/>
</dbReference>
<dbReference type="SUPFAM" id="SSF53850">
    <property type="entry name" value="Periplasmic binding protein-like II"/>
    <property type="match status" value="1"/>
</dbReference>
<dbReference type="Gene3D" id="3.40.190.10">
    <property type="entry name" value="Periplasmic binding protein-like II"/>
    <property type="match status" value="2"/>
</dbReference>
<evidence type="ECO:0000256" key="2">
    <source>
        <dbReference type="ARBA" id="ARBA00023015"/>
    </source>
</evidence>
<dbReference type="InterPro" id="IPR000847">
    <property type="entry name" value="LysR_HTH_N"/>
</dbReference>
<dbReference type="SUPFAM" id="SSF46785">
    <property type="entry name" value="Winged helix' DNA-binding domain"/>
    <property type="match status" value="1"/>
</dbReference>
<evidence type="ECO:0000313" key="6">
    <source>
        <dbReference type="EMBL" id="PUB10066.1"/>
    </source>
</evidence>
<dbReference type="Pfam" id="PF03466">
    <property type="entry name" value="LysR_substrate"/>
    <property type="match status" value="1"/>
</dbReference>
<dbReference type="EMBL" id="QBUD01000022">
    <property type="protein sequence ID" value="PUB10066.1"/>
    <property type="molecule type" value="Genomic_DNA"/>
</dbReference>
<keyword evidence="3" id="KW-0238">DNA-binding</keyword>
<dbReference type="PROSITE" id="PS50931">
    <property type="entry name" value="HTH_LYSR"/>
    <property type="match status" value="1"/>
</dbReference>
<dbReference type="GO" id="GO:0003700">
    <property type="term" value="F:DNA-binding transcription factor activity"/>
    <property type="evidence" value="ECO:0007669"/>
    <property type="project" value="InterPro"/>
</dbReference>
<protein>
    <submittedName>
        <fullName evidence="6">LysR family glycine cleavage system transcriptional activator</fullName>
    </submittedName>
</protein>
<evidence type="ECO:0000256" key="4">
    <source>
        <dbReference type="ARBA" id="ARBA00023163"/>
    </source>
</evidence>
<evidence type="ECO:0000313" key="7">
    <source>
        <dbReference type="Proteomes" id="UP000244523"/>
    </source>
</evidence>
<dbReference type="AlphaFoldDB" id="A0A2T6K5W7"/>
<dbReference type="CDD" id="cd08432">
    <property type="entry name" value="PBP2_GcdR_TrpI_HvrB_AmpR_like"/>
    <property type="match status" value="1"/>
</dbReference>
<dbReference type="InterPro" id="IPR005119">
    <property type="entry name" value="LysR_subst-bd"/>
</dbReference>
<feature type="domain" description="HTH lysR-type" evidence="5">
    <location>
        <begin position="10"/>
        <end position="67"/>
    </location>
</feature>
<dbReference type="Pfam" id="PF00126">
    <property type="entry name" value="HTH_1"/>
    <property type="match status" value="1"/>
</dbReference>
<keyword evidence="2" id="KW-0805">Transcription regulation</keyword>
<dbReference type="Proteomes" id="UP000244523">
    <property type="component" value="Unassembled WGS sequence"/>
</dbReference>
<evidence type="ECO:0000259" key="5">
    <source>
        <dbReference type="PROSITE" id="PS50931"/>
    </source>
</evidence>
<evidence type="ECO:0000256" key="3">
    <source>
        <dbReference type="ARBA" id="ARBA00023125"/>
    </source>
</evidence>
<name>A0A2T6K5W7_9RHOB</name>